<keyword evidence="2" id="KW-0472">Membrane</keyword>
<evidence type="ECO:0000256" key="3">
    <source>
        <dbReference type="ARBA" id="ARBA00023319"/>
    </source>
</evidence>
<name>A0ABR0YG38_HUSHU</name>
<dbReference type="Gene3D" id="2.60.40.10">
    <property type="entry name" value="Immunoglobulins"/>
    <property type="match status" value="2"/>
</dbReference>
<organism evidence="6 7">
    <name type="scientific">Huso huso</name>
    <name type="common">Beluga</name>
    <name type="synonym">Acipenser huso</name>
    <dbReference type="NCBI Taxonomy" id="61971"/>
    <lineage>
        <taxon>Eukaryota</taxon>
        <taxon>Metazoa</taxon>
        <taxon>Chordata</taxon>
        <taxon>Craniata</taxon>
        <taxon>Vertebrata</taxon>
        <taxon>Euteleostomi</taxon>
        <taxon>Actinopterygii</taxon>
        <taxon>Chondrostei</taxon>
        <taxon>Acipenseriformes</taxon>
        <taxon>Acipenseridae</taxon>
        <taxon>Huso</taxon>
    </lineage>
</organism>
<evidence type="ECO:0000256" key="4">
    <source>
        <dbReference type="SAM" id="MobiDB-lite"/>
    </source>
</evidence>
<dbReference type="InterPro" id="IPR050504">
    <property type="entry name" value="IgSF_BTN/MOG"/>
</dbReference>
<dbReference type="InterPro" id="IPR036179">
    <property type="entry name" value="Ig-like_dom_sf"/>
</dbReference>
<evidence type="ECO:0000256" key="2">
    <source>
        <dbReference type="ARBA" id="ARBA00023136"/>
    </source>
</evidence>
<dbReference type="PANTHER" id="PTHR24100">
    <property type="entry name" value="BUTYROPHILIN"/>
    <property type="match status" value="1"/>
</dbReference>
<dbReference type="SUPFAM" id="SSF48726">
    <property type="entry name" value="Immunoglobulin"/>
    <property type="match status" value="1"/>
</dbReference>
<proteinExistence type="predicted"/>
<dbReference type="InterPro" id="IPR013783">
    <property type="entry name" value="Ig-like_fold"/>
</dbReference>
<accession>A0ABR0YG38</accession>
<sequence length="262" mass="29670">MLRPINVQILVNAARFIINGNDTGTIRRRGEDKPVLKMMSLFQLCLVFLLYGAVESGLRCVRDLQEKPYSDVTFSCRLEGVSPQDVVAVTWKKGNDVVAQAVPGVKRGKRGVPGDPRAEVREDGLDKGDMSLLLKDVRYTDQGSYHCTVATRSRKYDETVNLFIPEPEYPTVYFDSVTSTFTCNSTGWYREPKVQWTNEKGENLTDQSETAPAEKEVHLHCPRRRDRKSNTQLPHKWEDGALSLFSELPCHGMEKSEIKPSM</sequence>
<dbReference type="InterPro" id="IPR003599">
    <property type="entry name" value="Ig_sub"/>
</dbReference>
<evidence type="ECO:0000256" key="1">
    <source>
        <dbReference type="ARBA" id="ARBA00004370"/>
    </source>
</evidence>
<evidence type="ECO:0000313" key="6">
    <source>
        <dbReference type="EMBL" id="KAK6471609.1"/>
    </source>
</evidence>
<dbReference type="PROSITE" id="PS50835">
    <property type="entry name" value="IG_LIKE"/>
    <property type="match status" value="1"/>
</dbReference>
<keyword evidence="3" id="KW-0393">Immunoglobulin domain</keyword>
<gene>
    <name evidence="6" type="ORF">HHUSO_G29543</name>
</gene>
<dbReference type="Proteomes" id="UP001369086">
    <property type="component" value="Unassembled WGS sequence"/>
</dbReference>
<protein>
    <submittedName>
        <fullName evidence="6">Butyrophilin subfamily 1 member A1-like</fullName>
    </submittedName>
</protein>
<dbReference type="Pfam" id="PF22705">
    <property type="entry name" value="C2-set_3"/>
    <property type="match status" value="1"/>
</dbReference>
<dbReference type="InterPro" id="IPR053896">
    <property type="entry name" value="BTN3A2-like_Ig-C"/>
</dbReference>
<dbReference type="EMBL" id="JAHFZB010000031">
    <property type="protein sequence ID" value="KAK6471609.1"/>
    <property type="molecule type" value="Genomic_DNA"/>
</dbReference>
<evidence type="ECO:0000313" key="7">
    <source>
        <dbReference type="Proteomes" id="UP001369086"/>
    </source>
</evidence>
<evidence type="ECO:0000259" key="5">
    <source>
        <dbReference type="PROSITE" id="PS50835"/>
    </source>
</evidence>
<reference evidence="6 7" key="1">
    <citation type="submission" date="2021-05" db="EMBL/GenBank/DDBJ databases">
        <authorList>
            <person name="Zahm M."/>
            <person name="Klopp C."/>
            <person name="Cabau C."/>
            <person name="Kuhl H."/>
            <person name="Suciu R."/>
            <person name="Ciorpac M."/>
            <person name="Holostenco D."/>
            <person name="Gessner J."/>
            <person name="Wuertz S."/>
            <person name="Hohne C."/>
            <person name="Stock M."/>
            <person name="Gislard M."/>
            <person name="Lluch J."/>
            <person name="Milhes M."/>
            <person name="Lampietro C."/>
            <person name="Lopez Roques C."/>
            <person name="Donnadieu C."/>
            <person name="Du K."/>
            <person name="Schartl M."/>
            <person name="Guiguen Y."/>
        </authorList>
    </citation>
    <scope>NUCLEOTIDE SEQUENCE [LARGE SCALE GENOMIC DNA]</scope>
    <source>
        <strain evidence="6">Hh-F2</strain>
        <tissue evidence="6">Blood</tissue>
    </source>
</reference>
<dbReference type="Pfam" id="PF07686">
    <property type="entry name" value="V-set"/>
    <property type="match status" value="1"/>
</dbReference>
<feature type="region of interest" description="Disordered" evidence="4">
    <location>
        <begin position="201"/>
        <end position="233"/>
    </location>
</feature>
<dbReference type="SMART" id="SM00409">
    <property type="entry name" value="IG"/>
    <property type="match status" value="1"/>
</dbReference>
<keyword evidence="7" id="KW-1185">Reference proteome</keyword>
<dbReference type="InterPro" id="IPR007110">
    <property type="entry name" value="Ig-like_dom"/>
</dbReference>
<comment type="subcellular location">
    <subcellularLocation>
        <location evidence="1">Membrane</location>
    </subcellularLocation>
</comment>
<comment type="caution">
    <text evidence="6">The sequence shown here is derived from an EMBL/GenBank/DDBJ whole genome shotgun (WGS) entry which is preliminary data.</text>
</comment>
<feature type="domain" description="Ig-like" evidence="5">
    <location>
        <begin position="34"/>
        <end position="161"/>
    </location>
</feature>
<dbReference type="InterPro" id="IPR013106">
    <property type="entry name" value="Ig_V-set"/>
</dbReference>